<dbReference type="Proteomes" id="UP000324222">
    <property type="component" value="Unassembled WGS sequence"/>
</dbReference>
<reference evidence="1 2" key="1">
    <citation type="submission" date="2019-05" db="EMBL/GenBank/DDBJ databases">
        <title>Another draft genome of Portunus trituberculatus and its Hox gene families provides insights of decapod evolution.</title>
        <authorList>
            <person name="Jeong J.-H."/>
            <person name="Song I."/>
            <person name="Kim S."/>
            <person name="Choi T."/>
            <person name="Kim D."/>
            <person name="Ryu S."/>
            <person name="Kim W."/>
        </authorList>
    </citation>
    <scope>NUCLEOTIDE SEQUENCE [LARGE SCALE GENOMIC DNA]</scope>
    <source>
        <tissue evidence="1">Muscle</tissue>
    </source>
</reference>
<dbReference type="AlphaFoldDB" id="A0A5B7CQW0"/>
<sequence length="162" mass="18554">MSSAERKGVVGEYMLKVGQRRSGEGGGYWAWLGSRKKFWGTLRLPCLDIPEPPPTRHVRPSGSSWSAYVPALIFVWRDGEQKQHLACLRTGPEFRKSAAKTRCGGRKYGCELTFLRYQKETRRRQQPNNASFLCCNLRINSFQQLDCHFWLNFDPGKAVKGI</sequence>
<accession>A0A5B7CQW0</accession>
<proteinExistence type="predicted"/>
<dbReference type="EMBL" id="VSRR010000184">
    <property type="protein sequence ID" value="MPC11840.1"/>
    <property type="molecule type" value="Genomic_DNA"/>
</dbReference>
<organism evidence="1 2">
    <name type="scientific">Portunus trituberculatus</name>
    <name type="common">Swimming crab</name>
    <name type="synonym">Neptunus trituberculatus</name>
    <dbReference type="NCBI Taxonomy" id="210409"/>
    <lineage>
        <taxon>Eukaryota</taxon>
        <taxon>Metazoa</taxon>
        <taxon>Ecdysozoa</taxon>
        <taxon>Arthropoda</taxon>
        <taxon>Crustacea</taxon>
        <taxon>Multicrustacea</taxon>
        <taxon>Malacostraca</taxon>
        <taxon>Eumalacostraca</taxon>
        <taxon>Eucarida</taxon>
        <taxon>Decapoda</taxon>
        <taxon>Pleocyemata</taxon>
        <taxon>Brachyura</taxon>
        <taxon>Eubrachyura</taxon>
        <taxon>Portunoidea</taxon>
        <taxon>Portunidae</taxon>
        <taxon>Portuninae</taxon>
        <taxon>Portunus</taxon>
    </lineage>
</organism>
<gene>
    <name evidence="1" type="ORF">E2C01_004516</name>
</gene>
<keyword evidence="2" id="KW-1185">Reference proteome</keyword>
<name>A0A5B7CQW0_PORTR</name>
<evidence type="ECO:0000313" key="2">
    <source>
        <dbReference type="Proteomes" id="UP000324222"/>
    </source>
</evidence>
<comment type="caution">
    <text evidence="1">The sequence shown here is derived from an EMBL/GenBank/DDBJ whole genome shotgun (WGS) entry which is preliminary data.</text>
</comment>
<protein>
    <submittedName>
        <fullName evidence="1">Uncharacterized protein</fullName>
    </submittedName>
</protein>
<evidence type="ECO:0000313" key="1">
    <source>
        <dbReference type="EMBL" id="MPC11840.1"/>
    </source>
</evidence>